<feature type="domain" description="TauD/TfdA-like" evidence="8">
    <location>
        <begin position="284"/>
        <end position="589"/>
    </location>
</feature>
<feature type="compositionally biased region" description="Low complexity" evidence="7">
    <location>
        <begin position="464"/>
        <end position="486"/>
    </location>
</feature>
<keyword evidence="5" id="KW-0560">Oxidoreductase</keyword>
<dbReference type="InterPro" id="IPR050411">
    <property type="entry name" value="AlphaKG_dependent_hydroxylases"/>
</dbReference>
<organism evidence="9 10">
    <name type="scientific">Pseudomicrostroma glucosiphilum</name>
    <dbReference type="NCBI Taxonomy" id="1684307"/>
    <lineage>
        <taxon>Eukaryota</taxon>
        <taxon>Fungi</taxon>
        <taxon>Dikarya</taxon>
        <taxon>Basidiomycota</taxon>
        <taxon>Ustilaginomycotina</taxon>
        <taxon>Exobasidiomycetes</taxon>
        <taxon>Microstromatales</taxon>
        <taxon>Microstromatales incertae sedis</taxon>
        <taxon>Pseudomicrostroma</taxon>
    </lineage>
</organism>
<feature type="compositionally biased region" description="Polar residues" evidence="7">
    <location>
        <begin position="49"/>
        <end position="64"/>
    </location>
</feature>
<name>A0A316UBV8_9BASI</name>
<dbReference type="OrthoDB" id="406634at2759"/>
<evidence type="ECO:0000256" key="3">
    <source>
        <dbReference type="ARBA" id="ARBA00022723"/>
    </source>
</evidence>
<keyword evidence="6" id="KW-0408">Iron</keyword>
<reference evidence="9 10" key="1">
    <citation type="journal article" date="2018" name="Mol. Biol. Evol.">
        <title>Broad Genomic Sampling Reveals a Smut Pathogenic Ancestry of the Fungal Clade Ustilaginomycotina.</title>
        <authorList>
            <person name="Kijpornyongpan T."/>
            <person name="Mondo S.J."/>
            <person name="Barry K."/>
            <person name="Sandor L."/>
            <person name="Lee J."/>
            <person name="Lipzen A."/>
            <person name="Pangilinan J."/>
            <person name="LaButti K."/>
            <person name="Hainaut M."/>
            <person name="Henrissat B."/>
            <person name="Grigoriev I.V."/>
            <person name="Spatafora J.W."/>
            <person name="Aime M.C."/>
        </authorList>
    </citation>
    <scope>NUCLEOTIDE SEQUENCE [LARGE SCALE GENOMIC DNA]</scope>
    <source>
        <strain evidence="9 10">MCA 4718</strain>
    </source>
</reference>
<evidence type="ECO:0000313" key="9">
    <source>
        <dbReference type="EMBL" id="PWN22659.1"/>
    </source>
</evidence>
<evidence type="ECO:0000256" key="1">
    <source>
        <dbReference type="ARBA" id="ARBA00001954"/>
    </source>
</evidence>
<dbReference type="SUPFAM" id="SSF51197">
    <property type="entry name" value="Clavaminate synthase-like"/>
    <property type="match status" value="1"/>
</dbReference>
<dbReference type="Gene3D" id="3.60.130.10">
    <property type="entry name" value="Clavaminate synthase-like"/>
    <property type="match status" value="1"/>
</dbReference>
<feature type="region of interest" description="Disordered" evidence="7">
    <location>
        <begin position="452"/>
        <end position="486"/>
    </location>
</feature>
<dbReference type="GO" id="GO:0045329">
    <property type="term" value="P:carnitine biosynthetic process"/>
    <property type="evidence" value="ECO:0007669"/>
    <property type="project" value="TreeGrafter"/>
</dbReference>
<dbReference type="GeneID" id="37013284"/>
<sequence>MIRRSLAAARPSLPLCSISRAAGSIVSARSAHSGASQSPKQLAALAPKRSQTTSRKASTLPYTHSPTAPPPPPTASTPSSVLTHPAIPDLKITLGSTSISIVSPSYGISKPFELDHTWLRDSCQEVGSSLQEGTGQKLWETSDVPIVSQKGVKGGLLDENKPPTLTTDYAASDVVLELTYRAEHHVQNAFSVTFSPVPPKSPTTPHVSRLPLSLLLSHASASLYREEYHLDPAGAPKPWLGSDLTSFPGTMLRPPRSDEVQPAPLDTGAAFARPSRVQWASLVDSAADHTEARWALAKGLVEDGIAFVTGLPTNNKTSCELPTPSNASSTPHLAYLAHLLGEIRHTFYGPLWDVRSLPSSKSKNIAYTNVDLGFHMDLLYFQNPPRFQFLHMLRNEVKGGQSVFVDSFKIAERIWEEDKEAWELLSKVPISYHYQNDGRHYRYSHPVFEVPSESSGHAGPSFSAPPVSSTSTISTPATASIPSSSNAGIPAAMPRLTAVNYSPPFQSPLPLPSHPLLADMVTRNKFYQALALFSRLTLSPEFRYQRQLAEGECVLFDNRRVLHSRLGFEFTDTEGEGEDKIKRWLKGCYVDGDAIWSSYRVLKRGRKGQEEES</sequence>
<keyword evidence="10" id="KW-1185">Reference proteome</keyword>
<evidence type="ECO:0000256" key="6">
    <source>
        <dbReference type="ARBA" id="ARBA00023004"/>
    </source>
</evidence>
<evidence type="ECO:0000259" key="8">
    <source>
        <dbReference type="Pfam" id="PF02668"/>
    </source>
</evidence>
<evidence type="ECO:0000313" key="10">
    <source>
        <dbReference type="Proteomes" id="UP000245942"/>
    </source>
</evidence>
<evidence type="ECO:0000256" key="4">
    <source>
        <dbReference type="ARBA" id="ARBA00022964"/>
    </source>
</evidence>
<dbReference type="RefSeq" id="XP_025349819.1">
    <property type="nucleotide sequence ID" value="XM_025491550.1"/>
</dbReference>
<evidence type="ECO:0000256" key="5">
    <source>
        <dbReference type="ARBA" id="ARBA00023002"/>
    </source>
</evidence>
<dbReference type="PANTHER" id="PTHR10696">
    <property type="entry name" value="GAMMA-BUTYROBETAINE HYDROXYLASE-RELATED"/>
    <property type="match status" value="1"/>
</dbReference>
<accession>A0A316UBV8</accession>
<comment type="similarity">
    <text evidence="2">Belongs to the gamma-BBH/TMLD family.</text>
</comment>
<dbReference type="GO" id="GO:0005739">
    <property type="term" value="C:mitochondrion"/>
    <property type="evidence" value="ECO:0007669"/>
    <property type="project" value="TreeGrafter"/>
</dbReference>
<dbReference type="PANTHER" id="PTHR10696:SF25">
    <property type="entry name" value="OXIDOREDUCTASE AIM17-RELATED"/>
    <property type="match status" value="1"/>
</dbReference>
<keyword evidence="4" id="KW-0223">Dioxygenase</keyword>
<evidence type="ECO:0000256" key="2">
    <source>
        <dbReference type="ARBA" id="ARBA00008654"/>
    </source>
</evidence>
<gene>
    <name evidence="9" type="ORF">BCV69DRAFT_280254</name>
</gene>
<comment type="cofactor">
    <cofactor evidence="1">
        <name>Fe(2+)</name>
        <dbReference type="ChEBI" id="CHEBI:29033"/>
    </cofactor>
</comment>
<evidence type="ECO:0000256" key="7">
    <source>
        <dbReference type="SAM" id="MobiDB-lite"/>
    </source>
</evidence>
<dbReference type="Proteomes" id="UP000245942">
    <property type="component" value="Unassembled WGS sequence"/>
</dbReference>
<dbReference type="InterPro" id="IPR042098">
    <property type="entry name" value="TauD-like_sf"/>
</dbReference>
<dbReference type="EMBL" id="KZ819322">
    <property type="protein sequence ID" value="PWN22659.1"/>
    <property type="molecule type" value="Genomic_DNA"/>
</dbReference>
<dbReference type="GO" id="GO:0046872">
    <property type="term" value="F:metal ion binding"/>
    <property type="evidence" value="ECO:0007669"/>
    <property type="project" value="UniProtKB-KW"/>
</dbReference>
<dbReference type="GO" id="GO:0051213">
    <property type="term" value="F:dioxygenase activity"/>
    <property type="evidence" value="ECO:0007669"/>
    <property type="project" value="UniProtKB-KW"/>
</dbReference>
<keyword evidence="3" id="KW-0479">Metal-binding</keyword>
<protein>
    <submittedName>
        <fullName evidence="9">Clavaminate synthase-like protein</fullName>
    </submittedName>
</protein>
<dbReference type="STRING" id="1684307.A0A316UBV8"/>
<proteinExistence type="inferred from homology"/>
<dbReference type="AlphaFoldDB" id="A0A316UBV8"/>
<dbReference type="InterPro" id="IPR003819">
    <property type="entry name" value="TauD/TfdA-like"/>
</dbReference>
<feature type="region of interest" description="Disordered" evidence="7">
    <location>
        <begin position="30"/>
        <end position="82"/>
    </location>
</feature>
<dbReference type="Pfam" id="PF02668">
    <property type="entry name" value="TauD"/>
    <property type="match status" value="1"/>
</dbReference>